<evidence type="ECO:0000313" key="1">
    <source>
        <dbReference type="EMBL" id="PJB99424.1"/>
    </source>
</evidence>
<dbReference type="InterPro" id="IPR023974">
    <property type="entry name" value="HxsD"/>
</dbReference>
<dbReference type="AlphaFoldDB" id="A0A2M8DMS5"/>
<comment type="caution">
    <text evidence="1">The sequence shown here is derived from an EMBL/GenBank/DDBJ whole genome shotgun (WGS) entry which is preliminary data.</text>
</comment>
<reference evidence="2" key="1">
    <citation type="submission" date="2017-09" db="EMBL/GenBank/DDBJ databases">
        <title>Depth-based differentiation of microbial function through sediment-hosted aquifers and enrichment of novel symbionts in the deep terrestrial subsurface.</title>
        <authorList>
            <person name="Probst A.J."/>
            <person name="Ladd B."/>
            <person name="Jarett J.K."/>
            <person name="Geller-Mcgrath D.E."/>
            <person name="Sieber C.M.K."/>
            <person name="Emerson J.B."/>
            <person name="Anantharaman K."/>
            <person name="Thomas B.C."/>
            <person name="Malmstrom R."/>
            <person name="Stieglmeier M."/>
            <person name="Klingl A."/>
            <person name="Woyke T."/>
            <person name="Ryan C.M."/>
            <person name="Banfield J.F."/>
        </authorList>
    </citation>
    <scope>NUCLEOTIDE SEQUENCE [LARGE SCALE GENOMIC DNA]</scope>
</reference>
<name>A0A2M8DMS5_9BACT</name>
<protein>
    <submittedName>
        <fullName evidence="1">His-Xaa-Ser system protein HxsD</fullName>
    </submittedName>
</protein>
<evidence type="ECO:0000313" key="2">
    <source>
        <dbReference type="Proteomes" id="UP000228875"/>
    </source>
</evidence>
<gene>
    <name evidence="1" type="primary">hxsD</name>
    <name evidence="1" type="ORF">CO077_01855</name>
</gene>
<organism evidence="1 2">
    <name type="scientific">Candidatus Nealsonbacteria bacterium CG_4_9_14_0_8_um_filter_35_12</name>
    <dbReference type="NCBI Taxonomy" id="1974692"/>
    <lineage>
        <taxon>Bacteria</taxon>
        <taxon>Candidatus Nealsoniibacteriota</taxon>
    </lineage>
</organism>
<feature type="non-terminal residue" evidence="1">
    <location>
        <position position="99"/>
    </location>
</feature>
<accession>A0A2M8DMS5</accession>
<dbReference type="Proteomes" id="UP000228875">
    <property type="component" value="Unassembled WGS sequence"/>
</dbReference>
<dbReference type="NCBIfam" id="TIGR03976">
    <property type="entry name" value="chp_LLNDYxLRE"/>
    <property type="match status" value="1"/>
</dbReference>
<proteinExistence type="predicted"/>
<dbReference type="EMBL" id="PFTB01000044">
    <property type="protein sequence ID" value="PJB99424.1"/>
    <property type="molecule type" value="Genomic_DNA"/>
</dbReference>
<sequence>MKLNKIINHSINLENNEIIFSLNTKIYPQEIIYKTCYTFIDRMYVYLDSLKKNEIIVSLKSKEKLTKKQPESLKDEFLNELLNILIREAVSKKNQKFLE</sequence>